<keyword evidence="11" id="KW-0040">ANK repeat</keyword>
<evidence type="ECO:0000256" key="13">
    <source>
        <dbReference type="SAM" id="MobiDB-lite"/>
    </source>
</evidence>
<dbReference type="Gene3D" id="2.40.160.120">
    <property type="match status" value="1"/>
</dbReference>
<feature type="compositionally biased region" description="Basic and acidic residues" evidence="13">
    <location>
        <begin position="335"/>
        <end position="362"/>
    </location>
</feature>
<evidence type="ECO:0000256" key="6">
    <source>
        <dbReference type="ARBA" id="ARBA00022946"/>
    </source>
</evidence>
<dbReference type="SUPFAM" id="SSF144000">
    <property type="entry name" value="Oxysterol-binding protein-like"/>
    <property type="match status" value="1"/>
</dbReference>
<dbReference type="GO" id="GO:0006869">
    <property type="term" value="P:lipid transport"/>
    <property type="evidence" value="ECO:0007669"/>
    <property type="project" value="UniProtKB-KW"/>
</dbReference>
<dbReference type="GO" id="GO:0005635">
    <property type="term" value="C:nuclear envelope"/>
    <property type="evidence" value="ECO:0007669"/>
    <property type="project" value="TreeGrafter"/>
</dbReference>
<feature type="compositionally biased region" description="Polar residues" evidence="13">
    <location>
        <begin position="863"/>
        <end position="880"/>
    </location>
</feature>
<dbReference type="GO" id="GO:0005886">
    <property type="term" value="C:plasma membrane"/>
    <property type="evidence" value="ECO:0007669"/>
    <property type="project" value="TreeGrafter"/>
</dbReference>
<evidence type="ECO:0000259" key="14">
    <source>
        <dbReference type="PROSITE" id="PS50003"/>
    </source>
</evidence>
<dbReference type="GO" id="GO:0006887">
    <property type="term" value="P:exocytosis"/>
    <property type="evidence" value="ECO:0007669"/>
    <property type="project" value="TreeGrafter"/>
</dbReference>
<keyword evidence="7" id="KW-0445">Lipid transport</keyword>
<evidence type="ECO:0000256" key="5">
    <source>
        <dbReference type="ARBA" id="ARBA00022553"/>
    </source>
</evidence>
<feature type="region of interest" description="Disordered" evidence="13">
    <location>
        <begin position="20"/>
        <end position="82"/>
    </location>
</feature>
<dbReference type="Gene3D" id="1.10.3580.10">
    <property type="entry name" value="ATP12 ATPase"/>
    <property type="match status" value="1"/>
</dbReference>
<dbReference type="GO" id="GO:0032934">
    <property type="term" value="F:sterol binding"/>
    <property type="evidence" value="ECO:0007669"/>
    <property type="project" value="TreeGrafter"/>
</dbReference>
<feature type="compositionally biased region" description="Basic and acidic residues" evidence="13">
    <location>
        <begin position="810"/>
        <end position="834"/>
    </location>
</feature>
<dbReference type="InterPro" id="IPR018494">
    <property type="entry name" value="Oxysterol-bd_CS"/>
</dbReference>
<dbReference type="PANTHER" id="PTHR10972">
    <property type="entry name" value="OXYSTEROL-BINDING PROTEIN-RELATED"/>
    <property type="match status" value="1"/>
</dbReference>
<dbReference type="Gene3D" id="2.30.29.30">
    <property type="entry name" value="Pleckstrin-homology domain (PH domain)/Phosphotyrosine-binding domain (PTB)"/>
    <property type="match status" value="1"/>
</dbReference>
<evidence type="ECO:0000313" key="16">
    <source>
        <dbReference type="Proteomes" id="UP001146351"/>
    </source>
</evidence>
<evidence type="ECO:0000313" key="15">
    <source>
        <dbReference type="EMBL" id="KAJ5180785.1"/>
    </source>
</evidence>
<comment type="caution">
    <text evidence="15">The sequence shown here is derived from an EMBL/GenBank/DDBJ whole genome shotgun (WGS) entry which is preliminary data.</text>
</comment>
<dbReference type="PANTHER" id="PTHR10972:SF205">
    <property type="entry name" value="OXYSTEROL-BINDING PROTEIN 1"/>
    <property type="match status" value="1"/>
</dbReference>
<dbReference type="FunFam" id="2.40.160.120:FF:000008">
    <property type="entry name" value="Oxysterol binding protein (Osh1)"/>
    <property type="match status" value="1"/>
</dbReference>
<dbReference type="PROSITE" id="PS01013">
    <property type="entry name" value="OSBP"/>
    <property type="match status" value="1"/>
</dbReference>
<name>A0A9W9ILL2_9EURO</name>
<dbReference type="SMART" id="SM00248">
    <property type="entry name" value="ANK"/>
    <property type="match status" value="3"/>
</dbReference>
<dbReference type="Pfam" id="PF12796">
    <property type="entry name" value="Ank_2"/>
    <property type="match status" value="1"/>
</dbReference>
<dbReference type="EMBL" id="JAPQKO010000002">
    <property type="protein sequence ID" value="KAJ5180785.1"/>
    <property type="molecule type" value="Genomic_DNA"/>
</dbReference>
<dbReference type="InterPro" id="IPR002110">
    <property type="entry name" value="Ankyrin_rpt"/>
</dbReference>
<dbReference type="InterPro" id="IPR011993">
    <property type="entry name" value="PH-like_dom_sf"/>
</dbReference>
<dbReference type="GO" id="GO:0043461">
    <property type="term" value="P:proton-transporting ATP synthase complex assembly"/>
    <property type="evidence" value="ECO:0007669"/>
    <property type="project" value="InterPro"/>
</dbReference>
<accession>A0A9W9ILL2</accession>
<dbReference type="InterPro" id="IPR036770">
    <property type="entry name" value="Ankyrin_rpt-contain_sf"/>
</dbReference>
<keyword evidence="10" id="KW-0143">Chaperone</keyword>
<comment type="similarity">
    <text evidence="2">Belongs to the ATP12 family.</text>
</comment>
<feature type="compositionally biased region" description="Polar residues" evidence="13">
    <location>
        <begin position="363"/>
        <end position="373"/>
    </location>
</feature>
<dbReference type="FunFam" id="3.30.70.3490:FF:000010">
    <property type="entry name" value="Oxysterol binding protein (Osh1)"/>
    <property type="match status" value="1"/>
</dbReference>
<dbReference type="InterPro" id="IPR011419">
    <property type="entry name" value="ATP12_ATP_synth-F1-assembly"/>
</dbReference>
<feature type="domain" description="PH" evidence="14">
    <location>
        <begin position="708"/>
        <end position="803"/>
    </location>
</feature>
<gene>
    <name evidence="15" type="ORF">N7492_003995</name>
</gene>
<dbReference type="Pfam" id="PF01237">
    <property type="entry name" value="Oxysterol_BP"/>
    <property type="match status" value="1"/>
</dbReference>
<dbReference type="PROSITE" id="PS50003">
    <property type="entry name" value="PH_DOMAIN"/>
    <property type="match status" value="1"/>
</dbReference>
<organism evidence="15 16">
    <name type="scientific">Penicillium capsulatum</name>
    <dbReference type="NCBI Taxonomy" id="69766"/>
    <lineage>
        <taxon>Eukaryota</taxon>
        <taxon>Fungi</taxon>
        <taxon>Dikarya</taxon>
        <taxon>Ascomycota</taxon>
        <taxon>Pezizomycotina</taxon>
        <taxon>Eurotiomycetes</taxon>
        <taxon>Eurotiomycetidae</taxon>
        <taxon>Eurotiales</taxon>
        <taxon>Aspergillaceae</taxon>
        <taxon>Penicillium</taxon>
    </lineage>
</organism>
<dbReference type="InterPro" id="IPR042272">
    <property type="entry name" value="ATP12_ATP_synth-F1-assembly_N"/>
</dbReference>
<dbReference type="GO" id="GO:0006897">
    <property type="term" value="P:endocytosis"/>
    <property type="evidence" value="ECO:0007669"/>
    <property type="project" value="TreeGrafter"/>
</dbReference>
<dbReference type="InterPro" id="IPR001849">
    <property type="entry name" value="PH_domain"/>
</dbReference>
<evidence type="ECO:0000256" key="3">
    <source>
        <dbReference type="ARBA" id="ARBA00008842"/>
    </source>
</evidence>
<dbReference type="PROSITE" id="PS50088">
    <property type="entry name" value="ANK_REPEAT"/>
    <property type="match status" value="2"/>
</dbReference>
<feature type="compositionally biased region" description="Basic residues" evidence="13">
    <location>
        <begin position="378"/>
        <end position="390"/>
    </location>
</feature>
<dbReference type="Gene3D" id="3.30.2180.10">
    <property type="entry name" value="ATP12-like"/>
    <property type="match status" value="1"/>
</dbReference>
<feature type="repeat" description="ANK" evidence="11">
    <location>
        <begin position="615"/>
        <end position="647"/>
    </location>
</feature>
<feature type="compositionally biased region" description="Polar residues" evidence="13">
    <location>
        <begin position="71"/>
        <end position="81"/>
    </location>
</feature>
<dbReference type="Gene3D" id="3.30.70.3490">
    <property type="match status" value="1"/>
</dbReference>
<sequence length="1575" mass="175127">MANLSRAALPTRLLSAARLHAPRRRFHSSPLRPAVAHPITAHGPPPKAPAPAPGFKENAAQSNEAAPAPTADTSSQPTRASASLKKRFWKDVHIHGKQGEYQVLLDKRPVRTPNKDILSIPPTKPHLAHAIALEWDVMTSAQQALKSHLIPLTSLSARAADIVREDVQGDTTTRDQIITTAMRYLETDTLLCWEPERESSALERTNGEEKTETLREIQVRVAKDIMSFLSTKVWSGLEIKPILDTESILPASQPQATKDSIRSWVSQLDSHDLAGLERGILASKSLLVAVRLLVEWSENFRHVQRQDAKKFGLEDAAEASSLEVKWQTDMWGEVEDTHDVDKEDVKRQLGSEDKEGPDDHPDTNSIGSASTNGSSPRSHARNSSRHSRRKPTQDLGSSPALSEAPEETAPETYTGGEAMEKVPSVTLTESGSMSLDQSVRTFRLFEILRSGDTTAISKAIKESKDTQTATNLYGTTILHLALQCAEPQVVEFVLSSSEGLDINARDREGSTPLHLAAQLGRVSLVRDLLARADVNDAIVNYRGQTALDVARTPEIFQQLQLARSIFIDTKTSEIQDLISKRDYESLEKLLEEPRAEGILDVNALDLVTDQTTSQAGGTLLHEGARKKDAQLIQILFTHGADPFRRDKKGKLPQDVTKDDKIRAILKKSPAAVIAQRGIQEKAILGNSNAQGLSGRVSVGEAPLAGKDAREMRGYLKKWTNYTTGYKLRWFVLEDGVLSYYKHQDDAGSACRGAINMKIARLSMDAQDKTRFEIHGKSSVKYHLKANHVVEAKRWFWSLNNAIQWAKDEAKEEEKQRNKNAEALRLAKIETEGRAGDTPSESGLSHKPSTSGRGLAPSSLGVPGSSSTRLSTHASRTTLETTPGDEESSAYGSVDHSTAQNEVNRVISQVTTAPDADGEDDEFVDYASSREVPANDKDALNITAQSAKLQLDLLANVSASVQSERTKNPEMLISDPTVEQAFGTYDAAVSSLKGLVQNLLKISRDRDSYWQYRLNREEYLRRMWEESMARVAQEHEDLQSKMGESEEKRKRTKRALKEALENATGSSRSIGGPSVRTPTAEHPPAEFNEPAALDSETGPKTEEPSQPPAPSTLTRKSSMISSLYDSESEGDEFFDAIDAGEIEVEEFTQATETKDLEEREDESAQLRNEKSLVIRPSFAGYEEPVRQRLKLDSDNRPKVGLWGILKSMIGKDMTKMTLPVSFNEPTSLLQRVAEDLEYTDLLDIAADRTDSMERLLYVASYAASEYASTIGRVAKPFNPLLGETFEYVRPDKGYRFFVEQVSHHPPVGAAWAESPKWDYWGESSLRSKFYGKSFDINLLGTWFLKLRPCTGGEELYTWKKVTSSVIGIITGNPTVDNYGLMEIKNWTTGEVCYLDFKPRGWKASSAYHVAGKVVDKDGSPKWSMGGRWNDKIYARHTPGFEAAVSGQDPDSAKTFLVWQAHARPTGVPFNLTPFGITLNALPKGLKEWLPPTDTRLRPDQRAMEDGEYDLAADEKHRVEEKQRAKRREREANGDIYNPQWFVRAQCPITGEEYWAHNGKYWESRAAQDWSLSEDIF</sequence>
<evidence type="ECO:0000256" key="4">
    <source>
        <dbReference type="ARBA" id="ARBA00022448"/>
    </source>
</evidence>
<evidence type="ECO:0000256" key="2">
    <source>
        <dbReference type="ARBA" id="ARBA00008231"/>
    </source>
</evidence>
<dbReference type="Proteomes" id="UP001146351">
    <property type="component" value="Unassembled WGS sequence"/>
</dbReference>
<dbReference type="GO" id="GO:0097038">
    <property type="term" value="C:perinuclear endoplasmic reticulum"/>
    <property type="evidence" value="ECO:0007669"/>
    <property type="project" value="TreeGrafter"/>
</dbReference>
<dbReference type="Pfam" id="PF00169">
    <property type="entry name" value="PH"/>
    <property type="match status" value="1"/>
</dbReference>
<keyword evidence="4" id="KW-0813">Transport</keyword>
<evidence type="ECO:0000256" key="11">
    <source>
        <dbReference type="PROSITE-ProRule" id="PRU00023"/>
    </source>
</evidence>
<dbReference type="PROSITE" id="PS50297">
    <property type="entry name" value="ANK_REP_REGION"/>
    <property type="match status" value="1"/>
</dbReference>
<dbReference type="FunFam" id="1.25.40.20:FF:000281">
    <property type="entry name" value="Oxysterol binding protein (Osh1)"/>
    <property type="match status" value="1"/>
</dbReference>
<reference evidence="15" key="1">
    <citation type="submission" date="2022-11" db="EMBL/GenBank/DDBJ databases">
        <authorList>
            <person name="Petersen C."/>
        </authorList>
    </citation>
    <scope>NUCLEOTIDE SEQUENCE</scope>
    <source>
        <strain evidence="15">IBT 21917</strain>
    </source>
</reference>
<evidence type="ECO:0000256" key="10">
    <source>
        <dbReference type="ARBA" id="ARBA00023186"/>
    </source>
</evidence>
<dbReference type="FunFam" id="2.30.29.30:FF:000061">
    <property type="entry name" value="Oxysterol binding protein 1"/>
    <property type="match status" value="1"/>
</dbReference>
<evidence type="ECO:0000256" key="12">
    <source>
        <dbReference type="RuleBase" id="RU003844"/>
    </source>
</evidence>
<evidence type="ECO:0000256" key="9">
    <source>
        <dbReference type="ARBA" id="ARBA00023128"/>
    </source>
</evidence>
<feature type="region of interest" description="Disordered" evidence="13">
    <location>
        <begin position="810"/>
        <end position="901"/>
    </location>
</feature>
<dbReference type="SUPFAM" id="SSF160909">
    <property type="entry name" value="ATP12-like"/>
    <property type="match status" value="1"/>
</dbReference>
<keyword evidence="16" id="KW-1185">Reference proteome</keyword>
<comment type="subcellular location">
    <subcellularLocation>
        <location evidence="1">Mitochondrion</location>
    </subcellularLocation>
</comment>
<dbReference type="GO" id="GO:0005739">
    <property type="term" value="C:mitochondrion"/>
    <property type="evidence" value="ECO:0007669"/>
    <property type="project" value="UniProtKB-SubCell"/>
</dbReference>
<feature type="compositionally biased region" description="Polar residues" evidence="13">
    <location>
        <begin position="1110"/>
        <end position="1124"/>
    </location>
</feature>
<keyword evidence="8" id="KW-0446">Lipid-binding</keyword>
<keyword evidence="5" id="KW-0597">Phosphoprotein</keyword>
<dbReference type="SUPFAM" id="SSF50729">
    <property type="entry name" value="PH domain-like"/>
    <property type="match status" value="1"/>
</dbReference>
<feature type="region of interest" description="Disordered" evidence="13">
    <location>
        <begin position="333"/>
        <end position="419"/>
    </location>
</feature>
<proteinExistence type="inferred from homology"/>
<dbReference type="OrthoDB" id="1854502at2759"/>
<dbReference type="Gene3D" id="1.25.40.20">
    <property type="entry name" value="Ankyrin repeat-containing domain"/>
    <property type="match status" value="2"/>
</dbReference>
<keyword evidence="6" id="KW-0809">Transit peptide</keyword>
<dbReference type="InterPro" id="IPR000648">
    <property type="entry name" value="Oxysterol-bd"/>
</dbReference>
<dbReference type="Pfam" id="PF07542">
    <property type="entry name" value="ATP12"/>
    <property type="match status" value="1"/>
</dbReference>
<dbReference type="SMART" id="SM00233">
    <property type="entry name" value="PH"/>
    <property type="match status" value="1"/>
</dbReference>
<feature type="compositionally biased region" description="Pro residues" evidence="13">
    <location>
        <begin position="43"/>
        <end position="52"/>
    </location>
</feature>
<keyword evidence="9" id="KW-0496">Mitochondrion</keyword>
<dbReference type="CDD" id="cd13292">
    <property type="entry name" value="PH_Osh1p_Osh2p_yeast"/>
    <property type="match status" value="1"/>
</dbReference>
<protein>
    <submittedName>
        <fullName evidence="15">ATP12 ATPase F1F0-assembly protein</fullName>
    </submittedName>
</protein>
<evidence type="ECO:0000256" key="1">
    <source>
        <dbReference type="ARBA" id="ARBA00004173"/>
    </source>
</evidence>
<feature type="region of interest" description="Disordered" evidence="13">
    <location>
        <begin position="1034"/>
        <end position="1126"/>
    </location>
</feature>
<evidence type="ECO:0000256" key="8">
    <source>
        <dbReference type="ARBA" id="ARBA00023121"/>
    </source>
</evidence>
<evidence type="ECO:0000256" key="7">
    <source>
        <dbReference type="ARBA" id="ARBA00023055"/>
    </source>
</evidence>
<dbReference type="GO" id="GO:0034727">
    <property type="term" value="P:piecemeal microautophagy of the nucleus"/>
    <property type="evidence" value="ECO:0007669"/>
    <property type="project" value="TreeGrafter"/>
</dbReference>
<dbReference type="SUPFAM" id="SSF48403">
    <property type="entry name" value="Ankyrin repeat"/>
    <property type="match status" value="1"/>
</dbReference>
<comment type="similarity">
    <text evidence="3 12">Belongs to the OSBP family.</text>
</comment>
<feature type="repeat" description="ANK" evidence="11">
    <location>
        <begin position="508"/>
        <end position="529"/>
    </location>
</feature>
<dbReference type="InterPro" id="IPR023335">
    <property type="entry name" value="ATP12_ortho_dom_sf"/>
</dbReference>
<reference evidence="15" key="2">
    <citation type="journal article" date="2023" name="IMA Fungus">
        <title>Comparative genomic study of the Penicillium genus elucidates a diverse pangenome and 15 lateral gene transfer events.</title>
        <authorList>
            <person name="Petersen C."/>
            <person name="Sorensen T."/>
            <person name="Nielsen M.R."/>
            <person name="Sondergaard T.E."/>
            <person name="Sorensen J.L."/>
            <person name="Fitzpatrick D.A."/>
            <person name="Frisvad J.C."/>
            <person name="Nielsen K.L."/>
        </authorList>
    </citation>
    <scope>NUCLEOTIDE SEQUENCE</scope>
    <source>
        <strain evidence="15">IBT 21917</strain>
    </source>
</reference>
<dbReference type="GO" id="GO:0005829">
    <property type="term" value="C:cytosol"/>
    <property type="evidence" value="ECO:0007669"/>
    <property type="project" value="TreeGrafter"/>
</dbReference>
<dbReference type="GO" id="GO:0030011">
    <property type="term" value="P:maintenance of cell polarity"/>
    <property type="evidence" value="ECO:0007669"/>
    <property type="project" value="TreeGrafter"/>
</dbReference>
<feature type="compositionally biased region" description="Basic and acidic residues" evidence="13">
    <location>
        <begin position="1034"/>
        <end position="1059"/>
    </location>
</feature>
<dbReference type="InterPro" id="IPR037239">
    <property type="entry name" value="OSBP_sf"/>
</dbReference>
<feature type="compositionally biased region" description="Polar residues" evidence="13">
    <location>
        <begin position="838"/>
        <end position="851"/>
    </location>
</feature>